<dbReference type="STRING" id="5286.A0A0K3CQ43"/>
<feature type="compositionally biased region" description="Basic and acidic residues" evidence="1">
    <location>
        <begin position="60"/>
        <end position="77"/>
    </location>
</feature>
<feature type="compositionally biased region" description="Low complexity" evidence="1">
    <location>
        <begin position="192"/>
        <end position="258"/>
    </location>
</feature>
<feature type="region of interest" description="Disordered" evidence="1">
    <location>
        <begin position="189"/>
        <end position="371"/>
    </location>
</feature>
<feature type="compositionally biased region" description="Basic and acidic residues" evidence="1">
    <location>
        <begin position="101"/>
        <end position="127"/>
    </location>
</feature>
<dbReference type="AlphaFoldDB" id="A0A0K3CQ43"/>
<feature type="transmembrane region" description="Helical" evidence="2">
    <location>
        <begin position="165"/>
        <end position="186"/>
    </location>
</feature>
<organism evidence="3 4">
    <name type="scientific">Rhodotorula toruloides</name>
    <name type="common">Yeast</name>
    <name type="synonym">Rhodosporidium toruloides</name>
    <dbReference type="NCBI Taxonomy" id="5286"/>
    <lineage>
        <taxon>Eukaryota</taxon>
        <taxon>Fungi</taxon>
        <taxon>Dikarya</taxon>
        <taxon>Basidiomycota</taxon>
        <taxon>Pucciniomycotina</taxon>
        <taxon>Microbotryomycetes</taxon>
        <taxon>Sporidiobolales</taxon>
        <taxon>Sporidiobolaceae</taxon>
        <taxon>Rhodotorula</taxon>
    </lineage>
</organism>
<feature type="region of interest" description="Disordered" evidence="1">
    <location>
        <begin position="1"/>
        <end position="159"/>
    </location>
</feature>
<feature type="compositionally biased region" description="Low complexity" evidence="1">
    <location>
        <begin position="359"/>
        <end position="371"/>
    </location>
</feature>
<dbReference type="InterPro" id="IPR036908">
    <property type="entry name" value="RlpA-like_sf"/>
</dbReference>
<protein>
    <submittedName>
        <fullName evidence="3">BY PROTMAP: gi|647403688|emb|CDR49772.1| RHTO0S32e00540g1_1 [Rhodosporidium toruloides]</fullName>
    </submittedName>
</protein>
<evidence type="ECO:0000256" key="1">
    <source>
        <dbReference type="SAM" id="MobiDB-lite"/>
    </source>
</evidence>
<feature type="compositionally biased region" description="Polar residues" evidence="1">
    <location>
        <begin position="320"/>
        <end position="352"/>
    </location>
</feature>
<feature type="compositionally biased region" description="Basic residues" evidence="1">
    <location>
        <begin position="128"/>
        <end position="137"/>
    </location>
</feature>
<dbReference type="Gene3D" id="2.40.40.10">
    <property type="entry name" value="RlpA-like domain"/>
    <property type="match status" value="1"/>
</dbReference>
<dbReference type="EMBL" id="CWKI01000016">
    <property type="protein sequence ID" value="CTR11123.1"/>
    <property type="molecule type" value="Genomic_DNA"/>
</dbReference>
<reference evidence="3 4" key="1">
    <citation type="submission" date="2015-07" db="EMBL/GenBank/DDBJ databases">
        <authorList>
            <person name="Cajimat M.N.B."/>
            <person name="Milazzo M.L."/>
            <person name="Fulhorst C.F."/>
        </authorList>
    </citation>
    <scope>NUCLEOTIDE SEQUENCE [LARGE SCALE GENOMIC DNA]</scope>
    <source>
        <strain evidence="3">Single colony</strain>
    </source>
</reference>
<keyword evidence="2" id="KW-1133">Transmembrane helix</keyword>
<gene>
    <name evidence="3" type="primary">FGENESH: predicted gene_16.10</name>
    <name evidence="3" type="ORF">BN2166_0069840</name>
</gene>
<feature type="compositionally biased region" description="Low complexity" evidence="1">
    <location>
        <begin position="301"/>
        <end position="317"/>
    </location>
</feature>
<keyword evidence="2" id="KW-0812">Transmembrane</keyword>
<feature type="compositionally biased region" description="Polar residues" evidence="1">
    <location>
        <begin position="286"/>
        <end position="295"/>
    </location>
</feature>
<dbReference type="Proteomes" id="UP000199069">
    <property type="component" value="Unassembled WGS sequence"/>
</dbReference>
<dbReference type="CDD" id="cd22191">
    <property type="entry name" value="DPBB_RlpA_EXP_N-like"/>
    <property type="match status" value="1"/>
</dbReference>
<feature type="compositionally biased region" description="Polar residues" evidence="1">
    <location>
        <begin position="261"/>
        <end position="271"/>
    </location>
</feature>
<evidence type="ECO:0000256" key="2">
    <source>
        <dbReference type="SAM" id="Phobius"/>
    </source>
</evidence>
<proteinExistence type="predicted"/>
<feature type="compositionally biased region" description="Basic and acidic residues" evidence="1">
    <location>
        <begin position="41"/>
        <end position="51"/>
    </location>
</feature>
<keyword evidence="2" id="KW-0472">Membrane</keyword>
<feature type="compositionally biased region" description="Polar residues" evidence="1">
    <location>
        <begin position="85"/>
        <end position="97"/>
    </location>
</feature>
<accession>A0A0K3CQ43</accession>
<evidence type="ECO:0000313" key="4">
    <source>
        <dbReference type="Proteomes" id="UP000199069"/>
    </source>
</evidence>
<dbReference type="SUPFAM" id="SSF50685">
    <property type="entry name" value="Barwin-like endoglucanases"/>
    <property type="match status" value="1"/>
</dbReference>
<name>A0A0K3CQ43_RHOTO</name>
<sequence>MASLALRAAQQAPQMARYASSGARQAMDAYRNHSQNSTDSEESRRPSDGGRRGRGGQVEGGRETLVKPSRKNVDRSRGSYAAVGQTDSRSRLSTASARGSPHTDSDPEHSPNDSSDAEHSDNLEKGKSANRSRKGRKGGVAAGVPAGSDDEHDDGEKKGSSWTKWALIGGLVVLLIVAIGVVIYTINHKKSSSSTATPSSAADSAASGSSNVTSAATNSTASSSVSADSSLNATATNGGEASGGTAASTASASLPAGSDVVTGSPTTQAFTTGEAGLPAQLGGSTGAPTPTSDAFTSPPVAASATAHAGGAASSAGSNGIGQFSNPDSQTLDDTSPSGGHNTGSRPASTSRPSYEGQPGWQTTSGGTSSEGSTKFTTIATWFAIDEHRTVCGTTYTSNSLIVALPPALYGSDGDSVSPLCGAKMNVWSPDSNVTISVKVGDVCNACPTTTSIDLSQAAFLRLAGASPKNREAALDKGVLSIQWWLDDAELQAQLPVGFSDWDGSMGETNESPERR</sequence>
<dbReference type="OMA" id="TIATWFA"/>
<evidence type="ECO:0000313" key="3">
    <source>
        <dbReference type="EMBL" id="CTR11123.1"/>
    </source>
</evidence>
<keyword evidence="4" id="KW-1185">Reference proteome</keyword>